<dbReference type="InterPro" id="IPR058257">
    <property type="entry name" value="CorA-like_dom"/>
</dbReference>
<dbReference type="Pfam" id="PF26616">
    <property type="entry name" value="CorA-like"/>
    <property type="match status" value="1"/>
</dbReference>
<feature type="transmembrane region" description="Helical" evidence="1">
    <location>
        <begin position="541"/>
        <end position="561"/>
    </location>
</feature>
<keyword evidence="1" id="KW-0472">Membrane</keyword>
<dbReference type="Gene3D" id="1.20.58.340">
    <property type="entry name" value="Magnesium transport protein CorA, transmembrane region"/>
    <property type="match status" value="1"/>
</dbReference>
<evidence type="ECO:0000256" key="1">
    <source>
        <dbReference type="SAM" id="Phobius"/>
    </source>
</evidence>
<protein>
    <recommendedName>
        <fullName evidence="2">CorA-like transporter domain-containing protein</fullName>
    </recommendedName>
</protein>
<keyword evidence="1" id="KW-0812">Transmembrane</keyword>
<proteinExistence type="predicted"/>
<feature type="domain" description="CorA-like transporter" evidence="2">
    <location>
        <begin position="115"/>
        <end position="318"/>
    </location>
</feature>
<name>A0A428SSM3_9HYPO</name>
<evidence type="ECO:0000313" key="3">
    <source>
        <dbReference type="EMBL" id="RSL92799.1"/>
    </source>
</evidence>
<sequence length="570" mass="63780">MSYTTAVKYNVREDVLKAWLEKTFGESQTATGLFNWSYEGQSVSDGHSSIWRVTAPRGITDDERHQLKLDSLPKKAPTFVVPYLIMHPTLIWPRQGEEDGIRTADITQHLAEDRTSTGLFSQPYGPVEIATTEVAPQGTEECFLDTEGALREHLSIHHASAPSCTSEAYHEETKDSDCLKSSFFLLDPAYAWSNLPVTLSGMLSLFEALNVCPEIYRYIKAFGRKSFAKDEGFAGFDSITTLDSSGQWASFESCYLLKYVGIREDARPGTIPWSIRHALIYQKINIETKHSSHILIRLPEQVKGQLANSIRKRGSKSDFVRDWAHLHGVCFSSIDSDLRNMINYLDEEVTEVFDRVIMSEVDPAKLNVLDSVQSSAKDFKTLQFLADQARRLIKAIELNMATMNCLRRDLDQLVAASPPTGVGNNSLAAVIDKVQKTQQEHEFSLKNASSVLDRAIATSRHLRDTTSLRNSEISKLNAERANQNTMAIARLADQSSRETHVVKSLTVLALVFVPASFVADFLQMGFITITQEQPMRWEAEAGLKIYAVLAIPLIATTMLIYGCVEVLQRS</sequence>
<keyword evidence="1" id="KW-1133">Transmembrane helix</keyword>
<dbReference type="EMBL" id="NIZV01000369">
    <property type="protein sequence ID" value="RSL92799.1"/>
    <property type="molecule type" value="Genomic_DNA"/>
</dbReference>
<accession>A0A428SSM3</accession>
<feature type="transmembrane region" description="Helical" evidence="1">
    <location>
        <begin position="505"/>
        <end position="529"/>
    </location>
</feature>
<evidence type="ECO:0000259" key="2">
    <source>
        <dbReference type="Pfam" id="PF26616"/>
    </source>
</evidence>
<gene>
    <name evidence="3" type="ORF">CDV31_015005</name>
</gene>
<dbReference type="Proteomes" id="UP000288429">
    <property type="component" value="Unassembled WGS sequence"/>
</dbReference>
<comment type="caution">
    <text evidence="3">The sequence shown here is derived from an EMBL/GenBank/DDBJ whole genome shotgun (WGS) entry which is preliminary data.</text>
</comment>
<evidence type="ECO:0000313" key="4">
    <source>
        <dbReference type="Proteomes" id="UP000288429"/>
    </source>
</evidence>
<dbReference type="AlphaFoldDB" id="A0A428SSM3"/>
<organism evidence="3 4">
    <name type="scientific">Fusarium ambrosium</name>
    <dbReference type="NCBI Taxonomy" id="131363"/>
    <lineage>
        <taxon>Eukaryota</taxon>
        <taxon>Fungi</taxon>
        <taxon>Dikarya</taxon>
        <taxon>Ascomycota</taxon>
        <taxon>Pezizomycotina</taxon>
        <taxon>Sordariomycetes</taxon>
        <taxon>Hypocreomycetidae</taxon>
        <taxon>Hypocreales</taxon>
        <taxon>Nectriaceae</taxon>
        <taxon>Fusarium</taxon>
        <taxon>Fusarium solani species complex</taxon>
    </lineage>
</organism>
<keyword evidence="4" id="KW-1185">Reference proteome</keyword>
<reference evidence="3 4" key="1">
    <citation type="submission" date="2017-06" db="EMBL/GenBank/DDBJ databases">
        <title>Cmopartive genomic analysis of Ambrosia Fusariam Clade fungi.</title>
        <authorList>
            <person name="Stajich J.E."/>
            <person name="Carrillo J."/>
            <person name="Kijimoto T."/>
            <person name="Eskalen A."/>
            <person name="O'Donnell K."/>
            <person name="Kasson M."/>
        </authorList>
    </citation>
    <scope>NUCLEOTIDE SEQUENCE [LARGE SCALE GENOMIC DNA]</scope>
    <source>
        <strain evidence="3 4">NRRL 20438</strain>
    </source>
</reference>